<dbReference type="Proteomes" id="UP000664073">
    <property type="component" value="Unassembled WGS sequence"/>
</dbReference>
<feature type="domain" description="WGR" evidence="1">
    <location>
        <begin position="1"/>
        <end position="87"/>
    </location>
</feature>
<keyword evidence="3" id="KW-1185">Reference proteome</keyword>
<gene>
    <name evidence="2" type="ORF">J2D77_13730</name>
</gene>
<dbReference type="InterPro" id="IPR049809">
    <property type="entry name" value="YehF/YfeS-like_WGR"/>
</dbReference>
<name>A0A939HKR1_9PROT</name>
<dbReference type="EMBL" id="JAFVMH010000008">
    <property type="protein sequence ID" value="MBO1326210.1"/>
    <property type="molecule type" value="Genomic_DNA"/>
</dbReference>
<sequence length="87" mass="10052">MQMMLFPISARLHRIRPDRNEWRYYAMSIQPDLFGGAALVRRWGRIGRPGRIQLDLHADEGAAANALAALVRRRLRRGYQPVGQPRD</sequence>
<proteinExistence type="predicted"/>
<dbReference type="Pfam" id="PF05406">
    <property type="entry name" value="WGR"/>
    <property type="match status" value="1"/>
</dbReference>
<dbReference type="RefSeq" id="WP_207846899.1">
    <property type="nucleotide sequence ID" value="NZ_JAFVMH010000008.1"/>
</dbReference>
<evidence type="ECO:0000313" key="3">
    <source>
        <dbReference type="Proteomes" id="UP000664073"/>
    </source>
</evidence>
<evidence type="ECO:0000259" key="1">
    <source>
        <dbReference type="PROSITE" id="PS51977"/>
    </source>
</evidence>
<dbReference type="CDD" id="cd07996">
    <property type="entry name" value="WGR_MMR_like"/>
    <property type="match status" value="1"/>
</dbReference>
<dbReference type="SMART" id="SM00773">
    <property type="entry name" value="WGR"/>
    <property type="match status" value="1"/>
</dbReference>
<evidence type="ECO:0000313" key="2">
    <source>
        <dbReference type="EMBL" id="MBO1326210.1"/>
    </source>
</evidence>
<dbReference type="SUPFAM" id="SSF142921">
    <property type="entry name" value="WGR domain-like"/>
    <property type="match status" value="1"/>
</dbReference>
<dbReference type="Gene3D" id="2.20.140.10">
    <property type="entry name" value="WGR domain"/>
    <property type="match status" value="1"/>
</dbReference>
<dbReference type="InterPro" id="IPR036930">
    <property type="entry name" value="WGR_dom_sf"/>
</dbReference>
<dbReference type="AlphaFoldDB" id="A0A939HKR1"/>
<comment type="caution">
    <text evidence="2">The sequence shown here is derived from an EMBL/GenBank/DDBJ whole genome shotgun (WGS) entry which is preliminary data.</text>
</comment>
<protein>
    <submittedName>
        <fullName evidence="2">WGR domain-containing protein</fullName>
    </submittedName>
</protein>
<dbReference type="PROSITE" id="PS51977">
    <property type="entry name" value="WGR"/>
    <property type="match status" value="1"/>
</dbReference>
<dbReference type="InterPro" id="IPR008893">
    <property type="entry name" value="WGR_domain"/>
</dbReference>
<organism evidence="2 3">
    <name type="scientific">Acetobacter garciniae</name>
    <dbReference type="NCBI Taxonomy" id="2817435"/>
    <lineage>
        <taxon>Bacteria</taxon>
        <taxon>Pseudomonadati</taxon>
        <taxon>Pseudomonadota</taxon>
        <taxon>Alphaproteobacteria</taxon>
        <taxon>Acetobacterales</taxon>
        <taxon>Acetobacteraceae</taxon>
        <taxon>Acetobacter</taxon>
    </lineage>
</organism>
<accession>A0A939HKR1</accession>
<reference evidence="2" key="1">
    <citation type="submission" date="2021-03" db="EMBL/GenBank/DDBJ databases">
        <title>The complete genome sequence of Acetobacter sp. TBRC 12339.</title>
        <authorList>
            <person name="Charoenyingcharoen P."/>
            <person name="Yukphan P."/>
        </authorList>
    </citation>
    <scope>NUCLEOTIDE SEQUENCE</scope>
    <source>
        <strain evidence="2">TBRC 12339</strain>
    </source>
</reference>